<dbReference type="RefSeq" id="WP_268807799.1">
    <property type="nucleotide sequence ID" value="NZ_FUYB01000002.1"/>
</dbReference>
<dbReference type="STRING" id="92487.SAMN02745130_00733"/>
<dbReference type="AlphaFoldDB" id="A0A1T4VZJ9"/>
<name>A0A1T4VZJ9_9GAMM</name>
<reference evidence="1 2" key="1">
    <citation type="submission" date="2017-02" db="EMBL/GenBank/DDBJ databases">
        <authorList>
            <person name="Peterson S.W."/>
        </authorList>
    </citation>
    <scope>NUCLEOTIDE SEQUENCE [LARGE SCALE GENOMIC DNA]</scope>
    <source>
        <strain evidence="1 2">ATCC 49788</strain>
    </source>
</reference>
<protein>
    <submittedName>
        <fullName evidence="1">Uncharacterized protein</fullName>
    </submittedName>
</protein>
<sequence>MKQLTDTEIRVNGITALIASWGEVQAERFISLILREPFDD</sequence>
<accession>A0A1T4VZJ9</accession>
<dbReference type="Proteomes" id="UP000190460">
    <property type="component" value="Unassembled WGS sequence"/>
</dbReference>
<gene>
    <name evidence="1" type="ORF">SAMN02745130_00733</name>
</gene>
<keyword evidence="2" id="KW-1185">Reference proteome</keyword>
<dbReference type="EMBL" id="FUYB01000002">
    <property type="protein sequence ID" value="SKA70440.1"/>
    <property type="molecule type" value="Genomic_DNA"/>
</dbReference>
<organism evidence="1 2">
    <name type="scientific">Thiothrix eikelboomii</name>
    <dbReference type="NCBI Taxonomy" id="92487"/>
    <lineage>
        <taxon>Bacteria</taxon>
        <taxon>Pseudomonadati</taxon>
        <taxon>Pseudomonadota</taxon>
        <taxon>Gammaproteobacteria</taxon>
        <taxon>Thiotrichales</taxon>
        <taxon>Thiotrichaceae</taxon>
        <taxon>Thiothrix</taxon>
    </lineage>
</organism>
<evidence type="ECO:0000313" key="2">
    <source>
        <dbReference type="Proteomes" id="UP000190460"/>
    </source>
</evidence>
<evidence type="ECO:0000313" key="1">
    <source>
        <dbReference type="EMBL" id="SKA70440.1"/>
    </source>
</evidence>
<proteinExistence type="predicted"/>